<dbReference type="Proteomes" id="UP001617351">
    <property type="component" value="Unassembled WGS sequence"/>
</dbReference>
<reference evidence="4 5" key="1">
    <citation type="submission" date="2024-10" db="EMBL/GenBank/DDBJ databases">
        <title>The Natural Products Discovery Center: Release of the First 8490 Sequenced Strains for Exploring Actinobacteria Biosynthetic Diversity.</title>
        <authorList>
            <person name="Kalkreuter E."/>
            <person name="Kautsar S.A."/>
            <person name="Yang D."/>
            <person name="Bader C.D."/>
            <person name="Teijaro C.N."/>
            <person name="Fluegel L."/>
            <person name="Davis C.M."/>
            <person name="Simpson J.R."/>
            <person name="Lauterbach L."/>
            <person name="Steele A.D."/>
            <person name="Gui C."/>
            <person name="Meng S."/>
            <person name="Li G."/>
            <person name="Viehrig K."/>
            <person name="Ye F."/>
            <person name="Su P."/>
            <person name="Kiefer A.F."/>
            <person name="Nichols A."/>
            <person name="Cepeda A.J."/>
            <person name="Yan W."/>
            <person name="Fan B."/>
            <person name="Jiang Y."/>
            <person name="Adhikari A."/>
            <person name="Zheng C.-J."/>
            <person name="Schuster L."/>
            <person name="Cowan T.M."/>
            <person name="Smanski M.J."/>
            <person name="Chevrette M.G."/>
            <person name="De Carvalho L.P.S."/>
            <person name="Shen B."/>
        </authorList>
    </citation>
    <scope>NUCLEOTIDE SEQUENCE [LARGE SCALE GENOMIC DNA]</scope>
    <source>
        <strain evidence="4 5">NPDC087220</strain>
    </source>
</reference>
<feature type="repeat" description="TPR" evidence="1">
    <location>
        <begin position="238"/>
        <end position="271"/>
    </location>
</feature>
<proteinExistence type="predicted"/>
<feature type="region of interest" description="Disordered" evidence="2">
    <location>
        <begin position="42"/>
        <end position="63"/>
    </location>
</feature>
<feature type="region of interest" description="Disordered" evidence="2">
    <location>
        <begin position="457"/>
        <end position="512"/>
    </location>
</feature>
<feature type="transmembrane region" description="Helical" evidence="3">
    <location>
        <begin position="21"/>
        <end position="39"/>
    </location>
</feature>
<dbReference type="Pfam" id="PF13432">
    <property type="entry name" value="TPR_16"/>
    <property type="match status" value="1"/>
</dbReference>
<keyword evidence="3" id="KW-1133">Transmembrane helix</keyword>
<protein>
    <submittedName>
        <fullName evidence="4">Tetratricopeptide repeat protein</fullName>
    </submittedName>
</protein>
<dbReference type="PANTHER" id="PTHR44749">
    <property type="entry name" value="SUPPRESSOR OF RPS4-RLD 1"/>
    <property type="match status" value="1"/>
</dbReference>
<evidence type="ECO:0000256" key="1">
    <source>
        <dbReference type="PROSITE-ProRule" id="PRU00339"/>
    </source>
</evidence>
<accession>A0ABW8ECH3</accession>
<dbReference type="PANTHER" id="PTHR44749:SF1">
    <property type="entry name" value="TETRATRICOPEPTIDE-LIKE HELICAL DOMAIN-CONTAINING PROTEIN"/>
    <property type="match status" value="1"/>
</dbReference>
<dbReference type="InterPro" id="IPR011990">
    <property type="entry name" value="TPR-like_helical_dom_sf"/>
</dbReference>
<dbReference type="RefSeq" id="WP_402378460.1">
    <property type="nucleotide sequence ID" value="NZ_JBIUYY010000002.1"/>
</dbReference>
<dbReference type="InterPro" id="IPR044650">
    <property type="entry name" value="SRFR1-like"/>
</dbReference>
<sequence length="512" mass="54226">MDRIDNEARQVAPYAAFTGRKTLVAAAVAVVLIAGALLVRPAGQGDDARPPGPTQRAASAVGRGAPAAAVDLSALIADRERWLGSHPRDDGAWSVLGAAYLEQARRSADPAWFPKAEKALKRSLELRPAEKGNHDAMTGMGALANARGDFGTGKRWGELVRAQAPQRWTAYPVLVDAYTGLGDYKAAEKAMERLVGLRPGLAAFMRASQVYRDRGWREDAALSMEHAAGAARTPAEKAYVMYRLGELAWERGEAAAALRQFEAALRADPGRADALGGRARALAGLGRSGEAVRDYRMALGRGSAPRAALELGELLESLGRDDEAKEAYAVLQAAASRGSVRAAEDQVVLGLFEADHGDPADAVRRLTAEWSRHKSMQVADALGWALHRAGDDEGALEYAKKATEPGLRSADFAYHRGIVEQALGDDASARRHLEEALRTNPVFSPVRAPLAKQALAAIGEPPPGGPENLRPPTPWVAPELPEPVRKPTPKPGAAKPKPSASASPSASAAAKP</sequence>
<dbReference type="SUPFAM" id="SSF48452">
    <property type="entry name" value="TPR-like"/>
    <property type="match status" value="2"/>
</dbReference>
<evidence type="ECO:0000256" key="2">
    <source>
        <dbReference type="SAM" id="MobiDB-lite"/>
    </source>
</evidence>
<dbReference type="Gene3D" id="1.25.40.10">
    <property type="entry name" value="Tetratricopeptide repeat domain"/>
    <property type="match status" value="3"/>
</dbReference>
<evidence type="ECO:0000256" key="3">
    <source>
        <dbReference type="SAM" id="Phobius"/>
    </source>
</evidence>
<evidence type="ECO:0000313" key="4">
    <source>
        <dbReference type="EMBL" id="MFJ2820923.1"/>
    </source>
</evidence>
<dbReference type="EMBL" id="JBIUYY010000002">
    <property type="protein sequence ID" value="MFJ2820923.1"/>
    <property type="molecule type" value="Genomic_DNA"/>
</dbReference>
<keyword evidence="5" id="KW-1185">Reference proteome</keyword>
<evidence type="ECO:0000313" key="5">
    <source>
        <dbReference type="Proteomes" id="UP001617351"/>
    </source>
</evidence>
<dbReference type="InterPro" id="IPR019734">
    <property type="entry name" value="TPR_rpt"/>
</dbReference>
<dbReference type="Pfam" id="PF13181">
    <property type="entry name" value="TPR_8"/>
    <property type="match status" value="1"/>
</dbReference>
<feature type="compositionally biased region" description="Pro residues" evidence="2">
    <location>
        <begin position="460"/>
        <end position="475"/>
    </location>
</feature>
<keyword evidence="1" id="KW-0802">TPR repeat</keyword>
<gene>
    <name evidence="4" type="ORF">ACIO7M_07410</name>
</gene>
<dbReference type="SMART" id="SM00028">
    <property type="entry name" value="TPR"/>
    <property type="match status" value="3"/>
</dbReference>
<name>A0ABW8ECH3_STRT5</name>
<comment type="caution">
    <text evidence="4">The sequence shown here is derived from an EMBL/GenBank/DDBJ whole genome shotgun (WGS) entry which is preliminary data.</text>
</comment>
<keyword evidence="3" id="KW-0472">Membrane</keyword>
<keyword evidence="3" id="KW-0812">Transmembrane</keyword>
<feature type="compositionally biased region" description="Low complexity" evidence="2">
    <location>
        <begin position="491"/>
        <end position="512"/>
    </location>
</feature>
<organism evidence="4 5">
    <name type="scientific">Streptomyces toxytricini</name>
    <name type="common">Actinomyces toxytricini</name>
    <dbReference type="NCBI Taxonomy" id="67369"/>
    <lineage>
        <taxon>Bacteria</taxon>
        <taxon>Bacillati</taxon>
        <taxon>Actinomycetota</taxon>
        <taxon>Actinomycetes</taxon>
        <taxon>Kitasatosporales</taxon>
        <taxon>Streptomycetaceae</taxon>
        <taxon>Streptomyces</taxon>
    </lineage>
</organism>
<dbReference type="PROSITE" id="PS50005">
    <property type="entry name" value="TPR"/>
    <property type="match status" value="1"/>
</dbReference>